<reference evidence="1" key="2">
    <citation type="submission" date="2022-01" db="EMBL/GenBank/DDBJ databases">
        <authorList>
            <person name="Yamashiro T."/>
            <person name="Shiraishi A."/>
            <person name="Satake H."/>
            <person name="Nakayama K."/>
        </authorList>
    </citation>
    <scope>NUCLEOTIDE SEQUENCE</scope>
</reference>
<accession>A0ABQ5FT89</accession>
<dbReference type="EMBL" id="BQNB010017727">
    <property type="protein sequence ID" value="GJT66581.1"/>
    <property type="molecule type" value="Genomic_DNA"/>
</dbReference>
<comment type="caution">
    <text evidence="1">The sequence shown here is derived from an EMBL/GenBank/DDBJ whole genome shotgun (WGS) entry which is preliminary data.</text>
</comment>
<gene>
    <name evidence="1" type="ORF">Tco_1018061</name>
</gene>
<evidence type="ECO:0000313" key="1">
    <source>
        <dbReference type="EMBL" id="GJT66581.1"/>
    </source>
</evidence>
<reference evidence="1" key="1">
    <citation type="journal article" date="2022" name="Int. J. Mol. Sci.">
        <title>Draft Genome of Tanacetum Coccineum: Genomic Comparison of Closely Related Tanacetum-Family Plants.</title>
        <authorList>
            <person name="Yamashiro T."/>
            <person name="Shiraishi A."/>
            <person name="Nakayama K."/>
            <person name="Satake H."/>
        </authorList>
    </citation>
    <scope>NUCLEOTIDE SEQUENCE</scope>
</reference>
<protein>
    <submittedName>
        <fullName evidence="1">Uncharacterized protein</fullName>
    </submittedName>
</protein>
<dbReference type="Proteomes" id="UP001151760">
    <property type="component" value="Unassembled WGS sequence"/>
</dbReference>
<proteinExistence type="predicted"/>
<name>A0ABQ5FT89_9ASTR</name>
<evidence type="ECO:0000313" key="2">
    <source>
        <dbReference type="Proteomes" id="UP001151760"/>
    </source>
</evidence>
<keyword evidence="2" id="KW-1185">Reference proteome</keyword>
<organism evidence="1 2">
    <name type="scientific">Tanacetum coccineum</name>
    <dbReference type="NCBI Taxonomy" id="301880"/>
    <lineage>
        <taxon>Eukaryota</taxon>
        <taxon>Viridiplantae</taxon>
        <taxon>Streptophyta</taxon>
        <taxon>Embryophyta</taxon>
        <taxon>Tracheophyta</taxon>
        <taxon>Spermatophyta</taxon>
        <taxon>Magnoliopsida</taxon>
        <taxon>eudicotyledons</taxon>
        <taxon>Gunneridae</taxon>
        <taxon>Pentapetalae</taxon>
        <taxon>asterids</taxon>
        <taxon>campanulids</taxon>
        <taxon>Asterales</taxon>
        <taxon>Asteraceae</taxon>
        <taxon>Asteroideae</taxon>
        <taxon>Anthemideae</taxon>
        <taxon>Anthemidinae</taxon>
        <taxon>Tanacetum</taxon>
    </lineage>
</organism>
<sequence>MSAKGEIAVFKGGGTQLVIIPLFVFKDAAQEAQSKNINSKERASSSSSNLFEDNDVLNLVYQYLRGDSYSKKYK</sequence>